<feature type="chain" id="PRO_5046750587" evidence="1">
    <location>
        <begin position="27"/>
        <end position="87"/>
    </location>
</feature>
<sequence>MSNLSALKTFAVATVTFIGLQGMAFADASQAASVKAPQNVVQQSKNSALTGGADATEIKVATRLRSGLRVNTACDDIGLPCQSDSNS</sequence>
<proteinExistence type="predicted"/>
<gene>
    <name evidence="2" type="ORF">ABW286_14570</name>
</gene>
<dbReference type="RefSeq" id="WP_367167921.1">
    <property type="nucleotide sequence ID" value="NZ_JBFKZN010000007.1"/>
</dbReference>
<reference evidence="2 3" key="1">
    <citation type="submission" date="2024-07" db="EMBL/GenBank/DDBJ databases">
        <authorList>
            <person name="Dulla G.F.J."/>
            <person name="Delorm J.G."/>
        </authorList>
    </citation>
    <scope>NUCLEOTIDE SEQUENCE [LARGE SCALE GENOMIC DNA]</scope>
    <source>
        <strain evidence="2 3">JGD 233</strain>
    </source>
</reference>
<feature type="signal peptide" evidence="1">
    <location>
        <begin position="1"/>
        <end position="26"/>
    </location>
</feature>
<organism evidence="2 3">
    <name type="scientific">Erwinia papayae</name>
    <dbReference type="NCBI Taxonomy" id="206499"/>
    <lineage>
        <taxon>Bacteria</taxon>
        <taxon>Pseudomonadati</taxon>
        <taxon>Pseudomonadota</taxon>
        <taxon>Gammaproteobacteria</taxon>
        <taxon>Enterobacterales</taxon>
        <taxon>Erwiniaceae</taxon>
        <taxon>Erwinia</taxon>
    </lineage>
</organism>
<comment type="caution">
    <text evidence="2">The sequence shown here is derived from an EMBL/GenBank/DDBJ whole genome shotgun (WGS) entry which is preliminary data.</text>
</comment>
<dbReference type="EMBL" id="JBFKZN010000007">
    <property type="protein sequence ID" value="MEW5290391.1"/>
    <property type="molecule type" value="Genomic_DNA"/>
</dbReference>
<evidence type="ECO:0000313" key="2">
    <source>
        <dbReference type="EMBL" id="MEW5290391.1"/>
    </source>
</evidence>
<keyword evidence="3" id="KW-1185">Reference proteome</keyword>
<accession>A0ABV3N3T1</accession>
<name>A0ABV3N3T1_9GAMM</name>
<keyword evidence="1" id="KW-0732">Signal</keyword>
<dbReference type="Proteomes" id="UP001554567">
    <property type="component" value="Unassembled WGS sequence"/>
</dbReference>
<evidence type="ECO:0000256" key="1">
    <source>
        <dbReference type="SAM" id="SignalP"/>
    </source>
</evidence>
<evidence type="ECO:0000313" key="3">
    <source>
        <dbReference type="Proteomes" id="UP001554567"/>
    </source>
</evidence>
<protein>
    <submittedName>
        <fullName evidence="2">Uncharacterized protein</fullName>
    </submittedName>
</protein>